<dbReference type="Proteomes" id="UP001331561">
    <property type="component" value="Unassembled WGS sequence"/>
</dbReference>
<reference evidence="2 3" key="1">
    <citation type="submission" date="2024-01" db="EMBL/GenBank/DDBJ databases">
        <title>Uliginosibacterium soil sp. nov.</title>
        <authorList>
            <person name="Lv Y."/>
        </authorList>
    </citation>
    <scope>NUCLEOTIDE SEQUENCE [LARGE SCALE GENOMIC DNA]</scope>
    <source>
        <strain evidence="2 3">H3</strain>
    </source>
</reference>
<proteinExistence type="predicted"/>
<keyword evidence="3" id="KW-1185">Reference proteome</keyword>
<dbReference type="PROSITE" id="PS51257">
    <property type="entry name" value="PROKAR_LIPOPROTEIN"/>
    <property type="match status" value="1"/>
</dbReference>
<name>A0ABU6JY73_9RHOO</name>
<protein>
    <submittedName>
        <fullName evidence="2">Uncharacterized protein</fullName>
    </submittedName>
</protein>
<gene>
    <name evidence="2" type="ORF">VVD49_00705</name>
</gene>
<sequence>MRNAISFPVRISALVVFAAGCVACSTVYEGRYARDEGWRPGTVQELAPAAGIKQAGWRDCRKDMSAAQQAASRFATVEFFGSHRKSTITVPVEEGAQWSRGDRVYVDTADCNAGLQPRAVD</sequence>
<evidence type="ECO:0000256" key="1">
    <source>
        <dbReference type="SAM" id="SignalP"/>
    </source>
</evidence>
<accession>A0ABU6JY73</accession>
<evidence type="ECO:0000313" key="2">
    <source>
        <dbReference type="EMBL" id="MEC5384216.1"/>
    </source>
</evidence>
<feature type="chain" id="PRO_5046512246" evidence="1">
    <location>
        <begin position="19"/>
        <end position="121"/>
    </location>
</feature>
<evidence type="ECO:0000313" key="3">
    <source>
        <dbReference type="Proteomes" id="UP001331561"/>
    </source>
</evidence>
<dbReference type="RefSeq" id="WP_327597198.1">
    <property type="nucleotide sequence ID" value="NZ_JAYXHS010000001.1"/>
</dbReference>
<comment type="caution">
    <text evidence="2">The sequence shown here is derived from an EMBL/GenBank/DDBJ whole genome shotgun (WGS) entry which is preliminary data.</text>
</comment>
<dbReference type="EMBL" id="JAYXHS010000001">
    <property type="protein sequence ID" value="MEC5384216.1"/>
    <property type="molecule type" value="Genomic_DNA"/>
</dbReference>
<feature type="signal peptide" evidence="1">
    <location>
        <begin position="1"/>
        <end position="18"/>
    </location>
</feature>
<organism evidence="2 3">
    <name type="scientific">Uliginosibacterium silvisoli</name>
    <dbReference type="NCBI Taxonomy" id="3114758"/>
    <lineage>
        <taxon>Bacteria</taxon>
        <taxon>Pseudomonadati</taxon>
        <taxon>Pseudomonadota</taxon>
        <taxon>Betaproteobacteria</taxon>
        <taxon>Rhodocyclales</taxon>
        <taxon>Zoogloeaceae</taxon>
        <taxon>Uliginosibacterium</taxon>
    </lineage>
</organism>
<keyword evidence="1" id="KW-0732">Signal</keyword>